<comment type="subunit">
    <text evidence="3">Occurs in many kinds of cells as a complex with monomeric actin in a 1:1 ratio.</text>
</comment>
<dbReference type="SUPFAM" id="SSF55770">
    <property type="entry name" value="Profilin (actin-binding protein)"/>
    <property type="match status" value="1"/>
</dbReference>
<sequence length="132" mass="14294">MSWDGWLPFMQSDGTNTCSHECGIFDTQGNPWAKTANCNATAANFADLNKLFNSGMECGVTSMTINNKKYFIIRADKEDKTVEGKCGPGGFCAAKGETFAVIGFYNDASVQPGNNKKQVEKCRGELCKALGQ</sequence>
<gene>
    <name evidence="9" type="primary">LOC111136212</name>
</gene>
<accession>A0A8B8ERM4</accession>
<dbReference type="KEGG" id="cvn:111136212"/>
<comment type="subcellular location">
    <subcellularLocation>
        <location evidence="1">Cytoplasm</location>
        <location evidence="1">Cytoskeleton</location>
    </subcellularLocation>
</comment>
<reference evidence="9" key="1">
    <citation type="submission" date="2025-08" db="UniProtKB">
        <authorList>
            <consortium name="RefSeq"/>
        </authorList>
    </citation>
    <scope>IDENTIFICATION</scope>
    <source>
        <tissue evidence="9">Whole sample</tissue>
    </source>
</reference>
<evidence type="ECO:0000313" key="8">
    <source>
        <dbReference type="Proteomes" id="UP000694844"/>
    </source>
</evidence>
<dbReference type="Pfam" id="PF00235">
    <property type="entry name" value="Profilin"/>
    <property type="match status" value="1"/>
</dbReference>
<dbReference type="InterPro" id="IPR036140">
    <property type="entry name" value="PFN_sf"/>
</dbReference>
<evidence type="ECO:0000256" key="3">
    <source>
        <dbReference type="ARBA" id="ARBA00011583"/>
    </source>
</evidence>
<dbReference type="PANTHER" id="PTHR11604:SF0">
    <property type="entry name" value="PROFILIN"/>
    <property type="match status" value="1"/>
</dbReference>
<evidence type="ECO:0000256" key="6">
    <source>
        <dbReference type="ARBA" id="ARBA00023212"/>
    </source>
</evidence>
<dbReference type="AlphaFoldDB" id="A0A8B8ERM4"/>
<dbReference type="GO" id="GO:0005856">
    <property type="term" value="C:cytoskeleton"/>
    <property type="evidence" value="ECO:0007669"/>
    <property type="project" value="UniProtKB-SubCell"/>
</dbReference>
<dbReference type="GeneID" id="111136212"/>
<dbReference type="InterPro" id="IPR048278">
    <property type="entry name" value="PFN"/>
</dbReference>
<evidence type="ECO:0000313" key="9">
    <source>
        <dbReference type="RefSeq" id="XP_022342604.1"/>
    </source>
</evidence>
<evidence type="ECO:0000256" key="2">
    <source>
        <dbReference type="ARBA" id="ARBA00010058"/>
    </source>
</evidence>
<dbReference type="InterPro" id="IPR005455">
    <property type="entry name" value="PFN_euk"/>
</dbReference>
<dbReference type="Gene3D" id="3.30.450.30">
    <property type="entry name" value="Dynein light chain 2a, cytoplasmic"/>
    <property type="match status" value="1"/>
</dbReference>
<protein>
    <recommendedName>
        <fullName evidence="7">Profilin</fullName>
    </recommendedName>
</protein>
<dbReference type="PANTHER" id="PTHR11604">
    <property type="entry name" value="PROFILIN"/>
    <property type="match status" value="1"/>
</dbReference>
<evidence type="ECO:0000256" key="5">
    <source>
        <dbReference type="ARBA" id="ARBA00023203"/>
    </source>
</evidence>
<dbReference type="SMART" id="SM00392">
    <property type="entry name" value="PROF"/>
    <property type="match status" value="1"/>
</dbReference>
<dbReference type="GO" id="GO:0005938">
    <property type="term" value="C:cell cortex"/>
    <property type="evidence" value="ECO:0007669"/>
    <property type="project" value="TreeGrafter"/>
</dbReference>
<dbReference type="Proteomes" id="UP000694844">
    <property type="component" value="Chromosome 5"/>
</dbReference>
<keyword evidence="5 7" id="KW-0009">Actin-binding</keyword>
<keyword evidence="8" id="KW-1185">Reference proteome</keyword>
<keyword evidence="4" id="KW-0963">Cytoplasm</keyword>
<evidence type="ECO:0000256" key="7">
    <source>
        <dbReference type="RuleBase" id="RU003909"/>
    </source>
</evidence>
<dbReference type="OrthoDB" id="6061310at2759"/>
<evidence type="ECO:0000256" key="4">
    <source>
        <dbReference type="ARBA" id="ARBA00022490"/>
    </source>
</evidence>
<comment type="similarity">
    <text evidence="2 7">Belongs to the profilin family.</text>
</comment>
<name>A0A8B8ERM4_CRAVI</name>
<proteinExistence type="inferred from homology"/>
<dbReference type="GO" id="GO:0003785">
    <property type="term" value="F:actin monomer binding"/>
    <property type="evidence" value="ECO:0007669"/>
    <property type="project" value="TreeGrafter"/>
</dbReference>
<dbReference type="RefSeq" id="XP_022342604.1">
    <property type="nucleotide sequence ID" value="XM_022486896.1"/>
</dbReference>
<evidence type="ECO:0000256" key="1">
    <source>
        <dbReference type="ARBA" id="ARBA00004245"/>
    </source>
</evidence>
<keyword evidence="6" id="KW-0206">Cytoskeleton</keyword>
<organism evidence="8 9">
    <name type="scientific">Crassostrea virginica</name>
    <name type="common">Eastern oyster</name>
    <dbReference type="NCBI Taxonomy" id="6565"/>
    <lineage>
        <taxon>Eukaryota</taxon>
        <taxon>Metazoa</taxon>
        <taxon>Spiralia</taxon>
        <taxon>Lophotrochozoa</taxon>
        <taxon>Mollusca</taxon>
        <taxon>Bivalvia</taxon>
        <taxon>Autobranchia</taxon>
        <taxon>Pteriomorphia</taxon>
        <taxon>Ostreida</taxon>
        <taxon>Ostreoidea</taxon>
        <taxon>Ostreidae</taxon>
        <taxon>Crassostrea</taxon>
    </lineage>
</organism>